<keyword evidence="2" id="KW-1185">Reference proteome</keyword>
<sequence>MYTSPASAIEAEWGGMRRGTNVVCRSEIGGSGIRGSGPPLCLRRRCLHRTAASSSNLRPRNQVHPLRVSSSLISQSTLKHIKTARLADIMLCSIGYTVGSGSGVSALPSTLGEGMYTFWSISMLTLLLHSLCQFLHHPLRRLHHSPQELLHPRILHLNYLQIRPFLVGIRGDWCLGQRFRGSGF</sequence>
<evidence type="ECO:0000313" key="1">
    <source>
        <dbReference type="EMBL" id="RPA98192.1"/>
    </source>
</evidence>
<proteinExistence type="predicted"/>
<protein>
    <submittedName>
        <fullName evidence="1">Uncharacterized protein</fullName>
    </submittedName>
</protein>
<name>A0A3N4JIW0_9PEZI</name>
<organism evidence="1 2">
    <name type="scientific">Choiromyces venosus 120613-1</name>
    <dbReference type="NCBI Taxonomy" id="1336337"/>
    <lineage>
        <taxon>Eukaryota</taxon>
        <taxon>Fungi</taxon>
        <taxon>Dikarya</taxon>
        <taxon>Ascomycota</taxon>
        <taxon>Pezizomycotina</taxon>
        <taxon>Pezizomycetes</taxon>
        <taxon>Pezizales</taxon>
        <taxon>Tuberaceae</taxon>
        <taxon>Choiromyces</taxon>
    </lineage>
</organism>
<gene>
    <name evidence="1" type="ORF">L873DRAFT_1060482</name>
</gene>
<dbReference type="Proteomes" id="UP000276215">
    <property type="component" value="Unassembled WGS sequence"/>
</dbReference>
<dbReference type="EMBL" id="ML120398">
    <property type="protein sequence ID" value="RPA98192.1"/>
    <property type="molecule type" value="Genomic_DNA"/>
</dbReference>
<accession>A0A3N4JIW0</accession>
<evidence type="ECO:0000313" key="2">
    <source>
        <dbReference type="Proteomes" id="UP000276215"/>
    </source>
</evidence>
<reference evidence="1 2" key="1">
    <citation type="journal article" date="2018" name="Nat. Ecol. Evol.">
        <title>Pezizomycetes genomes reveal the molecular basis of ectomycorrhizal truffle lifestyle.</title>
        <authorList>
            <person name="Murat C."/>
            <person name="Payen T."/>
            <person name="Noel B."/>
            <person name="Kuo A."/>
            <person name="Morin E."/>
            <person name="Chen J."/>
            <person name="Kohler A."/>
            <person name="Krizsan K."/>
            <person name="Balestrini R."/>
            <person name="Da Silva C."/>
            <person name="Montanini B."/>
            <person name="Hainaut M."/>
            <person name="Levati E."/>
            <person name="Barry K.W."/>
            <person name="Belfiori B."/>
            <person name="Cichocki N."/>
            <person name="Clum A."/>
            <person name="Dockter R.B."/>
            <person name="Fauchery L."/>
            <person name="Guy J."/>
            <person name="Iotti M."/>
            <person name="Le Tacon F."/>
            <person name="Lindquist E.A."/>
            <person name="Lipzen A."/>
            <person name="Malagnac F."/>
            <person name="Mello A."/>
            <person name="Molinier V."/>
            <person name="Miyauchi S."/>
            <person name="Poulain J."/>
            <person name="Riccioni C."/>
            <person name="Rubini A."/>
            <person name="Sitrit Y."/>
            <person name="Splivallo R."/>
            <person name="Traeger S."/>
            <person name="Wang M."/>
            <person name="Zifcakova L."/>
            <person name="Wipf D."/>
            <person name="Zambonelli A."/>
            <person name="Paolocci F."/>
            <person name="Nowrousian M."/>
            <person name="Ottonello S."/>
            <person name="Baldrian P."/>
            <person name="Spatafora J.W."/>
            <person name="Henrissat B."/>
            <person name="Nagy L.G."/>
            <person name="Aury J.M."/>
            <person name="Wincker P."/>
            <person name="Grigoriev I.V."/>
            <person name="Bonfante P."/>
            <person name="Martin F.M."/>
        </authorList>
    </citation>
    <scope>NUCLEOTIDE SEQUENCE [LARGE SCALE GENOMIC DNA]</scope>
    <source>
        <strain evidence="1 2">120613-1</strain>
    </source>
</reference>
<dbReference type="AlphaFoldDB" id="A0A3N4JIW0"/>